<comment type="caution">
    <text evidence="9">The sequence shown here is derived from an EMBL/GenBank/DDBJ whole genome shotgun (WGS) entry which is preliminary data.</text>
</comment>
<dbReference type="EC" id="5.4.3.8" evidence="8"/>
<evidence type="ECO:0000256" key="4">
    <source>
        <dbReference type="ARBA" id="ARBA00008981"/>
    </source>
</evidence>
<evidence type="ECO:0000256" key="7">
    <source>
        <dbReference type="ARBA" id="ARBA00023244"/>
    </source>
</evidence>
<evidence type="ECO:0000256" key="3">
    <source>
        <dbReference type="ARBA" id="ARBA00004819"/>
    </source>
</evidence>
<dbReference type="InterPro" id="IPR015421">
    <property type="entry name" value="PyrdxlP-dep_Trfase_major"/>
</dbReference>
<dbReference type="InterPro" id="IPR015424">
    <property type="entry name" value="PyrdxlP-dep_Trfase"/>
</dbReference>
<proteinExistence type="inferred from homology"/>
<name>A0ABP6LWI0_9MICC</name>
<dbReference type="NCBIfam" id="NF000818">
    <property type="entry name" value="PRK00062.1"/>
    <property type="match status" value="1"/>
</dbReference>
<dbReference type="Proteomes" id="UP001500236">
    <property type="component" value="Unassembled WGS sequence"/>
</dbReference>
<comment type="pathway">
    <text evidence="3">Porphyrin-containing compound metabolism; protoporphyrin-IX biosynthesis; 5-aminolevulinate from L-glutamyl-tRNA(Glu): step 2/2.</text>
</comment>
<comment type="subcellular location">
    <subcellularLocation>
        <location evidence="8">Cytoplasm</location>
    </subcellularLocation>
</comment>
<dbReference type="Pfam" id="PF00202">
    <property type="entry name" value="Aminotran_3"/>
    <property type="match status" value="1"/>
</dbReference>
<evidence type="ECO:0000256" key="8">
    <source>
        <dbReference type="HAMAP-Rule" id="MF_00375"/>
    </source>
</evidence>
<organism evidence="9 10">
    <name type="scientific">Nesterenkonia aethiopica</name>
    <dbReference type="NCBI Taxonomy" id="269144"/>
    <lineage>
        <taxon>Bacteria</taxon>
        <taxon>Bacillati</taxon>
        <taxon>Actinomycetota</taxon>
        <taxon>Actinomycetes</taxon>
        <taxon>Micrococcales</taxon>
        <taxon>Micrococcaceae</taxon>
        <taxon>Nesterenkonia</taxon>
    </lineage>
</organism>
<dbReference type="EMBL" id="BAAAVT010000008">
    <property type="protein sequence ID" value="GAA3063460.1"/>
    <property type="molecule type" value="Genomic_DNA"/>
</dbReference>
<evidence type="ECO:0000256" key="2">
    <source>
        <dbReference type="ARBA" id="ARBA00001933"/>
    </source>
</evidence>
<protein>
    <recommendedName>
        <fullName evidence="8">Glutamate-1-semialdehyde 2,1-aminomutase</fullName>
        <shortName evidence="8">GSA</shortName>
        <ecNumber evidence="8">5.4.3.8</ecNumber>
    </recommendedName>
    <alternativeName>
        <fullName evidence="8">Glutamate-1-semialdehyde aminotransferase</fullName>
        <shortName evidence="8">GSA-AT</shortName>
    </alternativeName>
</protein>
<evidence type="ECO:0000256" key="5">
    <source>
        <dbReference type="ARBA" id="ARBA00022898"/>
    </source>
</evidence>
<dbReference type="SUPFAM" id="SSF53383">
    <property type="entry name" value="PLP-dependent transferases"/>
    <property type="match status" value="1"/>
</dbReference>
<evidence type="ECO:0000256" key="6">
    <source>
        <dbReference type="ARBA" id="ARBA00023235"/>
    </source>
</evidence>
<dbReference type="InterPro" id="IPR004639">
    <property type="entry name" value="4pyrrol_synth_GluAld_NH2Trfase"/>
</dbReference>
<evidence type="ECO:0000313" key="9">
    <source>
        <dbReference type="EMBL" id="GAA3063460.1"/>
    </source>
</evidence>
<dbReference type="PANTHER" id="PTHR43713">
    <property type="entry name" value="GLUTAMATE-1-SEMIALDEHYDE 2,1-AMINOMUTASE"/>
    <property type="match status" value="1"/>
</dbReference>
<dbReference type="Gene3D" id="3.40.640.10">
    <property type="entry name" value="Type I PLP-dependent aspartate aminotransferase-like (Major domain)"/>
    <property type="match status" value="1"/>
</dbReference>
<comment type="similarity">
    <text evidence="4 8">Belongs to the class-III pyridoxal-phosphate-dependent aminotransferase family. HemL subfamily.</text>
</comment>
<sequence>MREDSVTNPQTNQQLFDSARDLMPGGVNSPVRAFGSVGGTPAFMVSAEGPYLTDAEGTQYVDLVGSWGPALLGHKHPQVIEAVHAAVDAGLGFGTSHPAETRLAELVRSRVQDEAGRGAEMIRMVSTGTEATMTAIRLARGATGRNLVIKFAGCYHGHSDGLLAAAGSGVATLGLPGSAGVTEAQASETIVIEYNDRAALEQVFAERGDDVAAVITEATPANMGVVPPGEGFNAFIREITSRHGALMIFDEVMTGFRITEAGYWGASGRVEGWLPDLFTFGKVIGGGLPTAAVAGRREIMEHLAPTGPVYHAGTLSGNPVAMAAGVATLEHATAEVYQHIDRQADVVASALGEALDAAGVDHSIQKVGSLFSVAFGTSATGVSNYAQAQAQEAFRYGPFFHAMLEAGVYLPPSVFEAWFLSAAHDDVAVQRILDALPKAAEAAAAA</sequence>
<dbReference type="InterPro" id="IPR015422">
    <property type="entry name" value="PyrdxlP-dep_Trfase_small"/>
</dbReference>
<keyword evidence="5 8" id="KW-0663">Pyridoxal phosphate</keyword>
<keyword evidence="6 8" id="KW-0413">Isomerase</keyword>
<accession>A0ABP6LWI0</accession>
<keyword evidence="7 8" id="KW-0627">Porphyrin biosynthesis</keyword>
<dbReference type="InterPro" id="IPR049704">
    <property type="entry name" value="Aminotrans_3_PPA_site"/>
</dbReference>
<comment type="subunit">
    <text evidence="8">Homodimer.</text>
</comment>
<dbReference type="PROSITE" id="PS00600">
    <property type="entry name" value="AA_TRANSFER_CLASS_3"/>
    <property type="match status" value="1"/>
</dbReference>
<dbReference type="NCBIfam" id="TIGR00713">
    <property type="entry name" value="hemL"/>
    <property type="match status" value="1"/>
</dbReference>
<comment type="catalytic activity">
    <reaction evidence="1 8">
        <text>(S)-4-amino-5-oxopentanoate = 5-aminolevulinate</text>
        <dbReference type="Rhea" id="RHEA:14265"/>
        <dbReference type="ChEBI" id="CHEBI:57501"/>
        <dbReference type="ChEBI" id="CHEBI:356416"/>
        <dbReference type="EC" id="5.4.3.8"/>
    </reaction>
</comment>
<dbReference type="PANTHER" id="PTHR43713:SF3">
    <property type="entry name" value="GLUTAMATE-1-SEMIALDEHYDE 2,1-AMINOMUTASE 1, CHLOROPLASTIC-RELATED"/>
    <property type="match status" value="1"/>
</dbReference>
<comment type="cofactor">
    <cofactor evidence="2 8">
        <name>pyridoxal 5'-phosphate</name>
        <dbReference type="ChEBI" id="CHEBI:597326"/>
    </cofactor>
</comment>
<dbReference type="CDD" id="cd00610">
    <property type="entry name" value="OAT_like"/>
    <property type="match status" value="1"/>
</dbReference>
<dbReference type="HAMAP" id="MF_00375">
    <property type="entry name" value="HemL_aminotrans_3"/>
    <property type="match status" value="1"/>
</dbReference>
<evidence type="ECO:0000313" key="10">
    <source>
        <dbReference type="Proteomes" id="UP001500236"/>
    </source>
</evidence>
<evidence type="ECO:0000256" key="1">
    <source>
        <dbReference type="ARBA" id="ARBA00001579"/>
    </source>
</evidence>
<keyword evidence="10" id="KW-1185">Reference proteome</keyword>
<gene>
    <name evidence="8 9" type="primary">hemL</name>
    <name evidence="9" type="ORF">GCM10010529_15840</name>
</gene>
<dbReference type="RefSeq" id="WP_344682335.1">
    <property type="nucleotide sequence ID" value="NZ_BAAAVT010000008.1"/>
</dbReference>
<dbReference type="Gene3D" id="3.90.1150.10">
    <property type="entry name" value="Aspartate Aminotransferase, domain 1"/>
    <property type="match status" value="1"/>
</dbReference>
<reference evidence="10" key="1">
    <citation type="journal article" date="2019" name="Int. J. Syst. Evol. Microbiol.">
        <title>The Global Catalogue of Microorganisms (GCM) 10K type strain sequencing project: providing services to taxonomists for standard genome sequencing and annotation.</title>
        <authorList>
            <consortium name="The Broad Institute Genomics Platform"/>
            <consortium name="The Broad Institute Genome Sequencing Center for Infectious Disease"/>
            <person name="Wu L."/>
            <person name="Ma J."/>
        </authorList>
    </citation>
    <scope>NUCLEOTIDE SEQUENCE [LARGE SCALE GENOMIC DNA]</scope>
    <source>
        <strain evidence="10">JCM 14309</strain>
    </source>
</reference>
<feature type="modified residue" description="N6-(pyridoxal phosphate)lysine" evidence="8">
    <location>
        <position position="282"/>
    </location>
</feature>
<dbReference type="InterPro" id="IPR005814">
    <property type="entry name" value="Aminotrans_3"/>
</dbReference>
<keyword evidence="8" id="KW-0963">Cytoplasm</keyword>